<evidence type="ECO:0000256" key="14">
    <source>
        <dbReference type="ARBA" id="ARBA00023242"/>
    </source>
</evidence>
<evidence type="ECO:0000256" key="5">
    <source>
        <dbReference type="ARBA" id="ARBA00022741"/>
    </source>
</evidence>
<keyword evidence="27" id="KW-1185">Reference proteome</keyword>
<gene>
    <name evidence="26" type="ORF">LALA0_S06e04654g</name>
</gene>
<evidence type="ECO:0000256" key="20">
    <source>
        <dbReference type="ARBA" id="ARBA00076096"/>
    </source>
</evidence>
<dbReference type="GO" id="GO:0003690">
    <property type="term" value="F:double-stranded DNA binding"/>
    <property type="evidence" value="ECO:0007669"/>
    <property type="project" value="EnsemblFungi"/>
</dbReference>
<dbReference type="GO" id="GO:0032392">
    <property type="term" value="P:DNA geometric change"/>
    <property type="evidence" value="ECO:0007669"/>
    <property type="project" value="EnsemblFungi"/>
</dbReference>
<keyword evidence="5" id="KW-0547">Nucleotide-binding</keyword>
<dbReference type="InterPro" id="IPR049730">
    <property type="entry name" value="SNF2/RAD54-like_C"/>
</dbReference>
<dbReference type="RefSeq" id="XP_022629045.1">
    <property type="nucleotide sequence ID" value="XM_022771886.1"/>
</dbReference>
<dbReference type="GeneID" id="34686303"/>
<feature type="compositionally biased region" description="Polar residues" evidence="23">
    <location>
        <begin position="1"/>
        <end position="10"/>
    </location>
</feature>
<proteinExistence type="inferred from homology"/>
<accession>A0A0C7NB89</accession>
<dbReference type="OrthoDB" id="413460at2759"/>
<feature type="region of interest" description="Disordered" evidence="23">
    <location>
        <begin position="1"/>
        <end position="45"/>
    </location>
</feature>
<sequence>MQLPQYNNKPFKSPVILTDTHTRTPNGAKPPTRTYAPKPLDLGNSRNIIKKRPIDDQTPPLTSQRSSKAISYYFTTYRKRSTKKNKTWDGDGICTKLNNGGLRFYKENGQFMGTSQGIPADNEIYEKIFSCAGFEVQLDSQICEEPEITRIAAILGKSTSASGVSSRSTSLSPSPPRIVASKVHKPNIAIPMVKKSTQFTQSTHLSSKTRTTSYSPLFDPAQVENALIMNRFEEADVDVIVDPILSRHLRPHQRVGVKFMYDCVLGLSRPADYEDDGTTVTKLEKMDELNGCLLADEMGLGKTLMTITLIWTLLKQTPIPSKTSPTMSGLFNHGVCGKVLVICPVTLIGNWKREFQKWLGLNRIGVLTLSTKSTPEKDKLEVRNFLKVQRSYQVLVIGYEKLLNVSDTLIECRSSIGLLVCDEGHRLKNSQSKTLNALKSLDVPRKVLLTGTPIQNDLSEFYTILSFLNDGILGSFPNFKRDFINPITASRDVNNKYNEIVQGKGAAKSQELIELTKKLTLRRTSDTIAKFLPPKTDIVLFCRPTSHQYKAFESVLMNTSINMSNMTYSSSLALITLFKKICNSPSLIRQDTFNLTNAESKNTITNTLEPDSGKLRVLLKILKNINTSYSEEKVVIVSNYTKTLDVIQRLLNTHNFSSVRLDGSTPSKERDKIVNTFNTVPSVFAFLLSAKSGGVGLNLIGASRLVLFDNDWNPAIDQQAMSRIHRDGQEKACFIYRLFSTGCIDEKIFQRQLMKNSLSSKFMGGPGNAKALESNDDLFAVEELKDLFTVLTDTLSNTHDLICSCEGYGDEQDDEQDDENTDQDCTKVEKIRAYKPGPSQFEGWTNAMQLQTSIQISQEESVAERAKLVRECLTGYKHVNPQNQLHLKDRLAIDWKADITFAFFKEYTL</sequence>
<evidence type="ECO:0000256" key="4">
    <source>
        <dbReference type="ARBA" id="ARBA00022499"/>
    </source>
</evidence>
<dbReference type="Pfam" id="PF00176">
    <property type="entry name" value="SNF2-rel_dom"/>
    <property type="match status" value="1"/>
</dbReference>
<dbReference type="GO" id="GO:0016787">
    <property type="term" value="F:hydrolase activity"/>
    <property type="evidence" value="ECO:0007669"/>
    <property type="project" value="UniProtKB-KW"/>
</dbReference>
<keyword evidence="12" id="KW-0233">DNA recombination</keyword>
<keyword evidence="6" id="KW-0227">DNA damage</keyword>
<dbReference type="InterPro" id="IPR014001">
    <property type="entry name" value="Helicase_ATP-bd"/>
</dbReference>
<evidence type="ECO:0000256" key="8">
    <source>
        <dbReference type="ARBA" id="ARBA00022806"/>
    </source>
</evidence>
<dbReference type="Gene3D" id="1.20.120.850">
    <property type="entry name" value="SWI2/SNF2 ATPases, N-terminal domain"/>
    <property type="match status" value="1"/>
</dbReference>
<dbReference type="GO" id="GO:0030491">
    <property type="term" value="P:heteroduplex formation"/>
    <property type="evidence" value="ECO:0007669"/>
    <property type="project" value="EnsemblFungi"/>
</dbReference>
<dbReference type="InterPro" id="IPR027417">
    <property type="entry name" value="P-loop_NTPase"/>
</dbReference>
<dbReference type="GO" id="GO:0003678">
    <property type="term" value="F:DNA helicase activity"/>
    <property type="evidence" value="ECO:0007669"/>
    <property type="project" value="UniProtKB-EC"/>
</dbReference>
<evidence type="ECO:0000256" key="15">
    <source>
        <dbReference type="ARBA" id="ARBA00023254"/>
    </source>
</evidence>
<evidence type="ECO:0000313" key="26">
    <source>
        <dbReference type="EMBL" id="CEP62823.1"/>
    </source>
</evidence>
<comment type="catalytic activity">
    <reaction evidence="16">
        <text>ATP + H2O = ADP + phosphate + H(+)</text>
        <dbReference type="Rhea" id="RHEA:13065"/>
        <dbReference type="ChEBI" id="CHEBI:15377"/>
        <dbReference type="ChEBI" id="CHEBI:15378"/>
        <dbReference type="ChEBI" id="CHEBI:30616"/>
        <dbReference type="ChEBI" id="CHEBI:43474"/>
        <dbReference type="ChEBI" id="CHEBI:456216"/>
        <dbReference type="EC" id="3.6.4.12"/>
    </reaction>
</comment>
<evidence type="ECO:0000256" key="9">
    <source>
        <dbReference type="ARBA" id="ARBA00022840"/>
    </source>
</evidence>
<reference evidence="26 27" key="1">
    <citation type="submission" date="2014-12" db="EMBL/GenBank/DDBJ databases">
        <authorList>
            <person name="Neuveglise Cecile"/>
        </authorList>
    </citation>
    <scope>NUCLEOTIDE SEQUENCE [LARGE SCALE GENOMIC DNA]</scope>
    <source>
        <strain evidence="26 27">CBS 12615</strain>
    </source>
</reference>
<comment type="subunit">
    <text evidence="18">Interacts with RAD51 and DMC1.</text>
</comment>
<evidence type="ECO:0000256" key="19">
    <source>
        <dbReference type="ARBA" id="ARBA00072543"/>
    </source>
</evidence>
<dbReference type="GO" id="GO:0045144">
    <property type="term" value="P:meiotic sister chromatid segregation"/>
    <property type="evidence" value="ECO:0007669"/>
    <property type="project" value="EnsemblFungi"/>
</dbReference>
<dbReference type="CDD" id="cd18793">
    <property type="entry name" value="SF2_C_SNF"/>
    <property type="match status" value="1"/>
</dbReference>
<dbReference type="EMBL" id="LN736365">
    <property type="protein sequence ID" value="CEP62823.1"/>
    <property type="molecule type" value="Genomic_DNA"/>
</dbReference>
<keyword evidence="15" id="KW-0469">Meiosis</keyword>
<comment type="subcellular location">
    <subcellularLocation>
        <location evidence="1">Nucleus</location>
    </subcellularLocation>
</comment>
<dbReference type="Gene3D" id="3.40.50.10810">
    <property type="entry name" value="Tandem AAA-ATPase domain"/>
    <property type="match status" value="1"/>
</dbReference>
<dbReference type="Gene3D" id="3.40.50.300">
    <property type="entry name" value="P-loop containing nucleotide triphosphate hydrolases"/>
    <property type="match status" value="1"/>
</dbReference>
<evidence type="ECO:0000256" key="6">
    <source>
        <dbReference type="ARBA" id="ARBA00022763"/>
    </source>
</evidence>
<keyword evidence="4" id="KW-1017">Isopeptide bond</keyword>
<dbReference type="FunFam" id="3.40.50.10810:FF:000058">
    <property type="entry name" value="RDH54p DNA-dependent ATPase"/>
    <property type="match status" value="1"/>
</dbReference>
<evidence type="ECO:0000256" key="16">
    <source>
        <dbReference type="ARBA" id="ARBA00047995"/>
    </source>
</evidence>
<dbReference type="SMART" id="SM00487">
    <property type="entry name" value="DEXDc"/>
    <property type="match status" value="1"/>
</dbReference>
<dbReference type="PANTHER" id="PTHR45629:SF7">
    <property type="entry name" value="DNA EXCISION REPAIR PROTEIN ERCC-6-RELATED"/>
    <property type="match status" value="1"/>
</dbReference>
<evidence type="ECO:0000256" key="18">
    <source>
        <dbReference type="ARBA" id="ARBA00065350"/>
    </source>
</evidence>
<organism evidence="26 27">
    <name type="scientific">Lachancea lanzarotensis</name>
    <dbReference type="NCBI Taxonomy" id="1245769"/>
    <lineage>
        <taxon>Eukaryota</taxon>
        <taxon>Fungi</taxon>
        <taxon>Dikarya</taxon>
        <taxon>Ascomycota</taxon>
        <taxon>Saccharomycotina</taxon>
        <taxon>Saccharomycetes</taxon>
        <taxon>Saccharomycetales</taxon>
        <taxon>Saccharomycetaceae</taxon>
        <taxon>Lachancea</taxon>
    </lineage>
</organism>
<evidence type="ECO:0000256" key="13">
    <source>
        <dbReference type="ARBA" id="ARBA00023204"/>
    </source>
</evidence>
<keyword evidence="14" id="KW-0539">Nucleus</keyword>
<name>A0A0C7NB89_9SACH</name>
<dbReference type="Pfam" id="PF00271">
    <property type="entry name" value="Helicase_C"/>
    <property type="match status" value="1"/>
</dbReference>
<evidence type="ECO:0000313" key="27">
    <source>
        <dbReference type="Proteomes" id="UP000054304"/>
    </source>
</evidence>
<dbReference type="InterPro" id="IPR000330">
    <property type="entry name" value="SNF2_N"/>
</dbReference>
<dbReference type="PROSITE" id="PS51192">
    <property type="entry name" value="HELICASE_ATP_BIND_1"/>
    <property type="match status" value="1"/>
</dbReference>
<evidence type="ECO:0000256" key="22">
    <source>
        <dbReference type="ARBA" id="ARBA00082011"/>
    </source>
</evidence>
<dbReference type="EC" id="3.6.4.12" evidence="3"/>
<keyword evidence="13" id="KW-0234">DNA repair</keyword>
<dbReference type="PROSITE" id="PS51194">
    <property type="entry name" value="HELICASE_CTER"/>
    <property type="match status" value="1"/>
</dbReference>
<dbReference type="SUPFAM" id="SSF52540">
    <property type="entry name" value="P-loop containing nucleoside triphosphate hydrolases"/>
    <property type="match status" value="2"/>
</dbReference>
<evidence type="ECO:0000259" key="24">
    <source>
        <dbReference type="PROSITE" id="PS51192"/>
    </source>
</evidence>
<evidence type="ECO:0000259" key="25">
    <source>
        <dbReference type="PROSITE" id="PS51194"/>
    </source>
</evidence>
<dbReference type="CDD" id="cd18004">
    <property type="entry name" value="DEXHc_RAD54"/>
    <property type="match status" value="1"/>
</dbReference>
<keyword evidence="11" id="KW-0238">DNA-binding</keyword>
<evidence type="ECO:0000256" key="11">
    <source>
        <dbReference type="ARBA" id="ARBA00023125"/>
    </source>
</evidence>
<dbReference type="GO" id="GO:0000724">
    <property type="term" value="P:double-strand break repair via homologous recombination"/>
    <property type="evidence" value="ECO:0007669"/>
    <property type="project" value="TreeGrafter"/>
</dbReference>
<dbReference type="AlphaFoldDB" id="A0A0C7NB89"/>
<dbReference type="InterPro" id="IPR038718">
    <property type="entry name" value="SNF2-like_sf"/>
</dbReference>
<dbReference type="PANTHER" id="PTHR45629">
    <property type="entry name" value="SNF2/RAD54 FAMILY MEMBER"/>
    <property type="match status" value="1"/>
</dbReference>
<dbReference type="InterPro" id="IPR050496">
    <property type="entry name" value="SNF2_RAD54_helicase_repair"/>
</dbReference>
<dbReference type="HOGENOM" id="CLU_000315_10_1_1"/>
<evidence type="ECO:0000256" key="1">
    <source>
        <dbReference type="ARBA" id="ARBA00004123"/>
    </source>
</evidence>
<keyword evidence="9" id="KW-0067">ATP-binding</keyword>
<evidence type="ECO:0000256" key="10">
    <source>
        <dbReference type="ARBA" id="ARBA00022843"/>
    </source>
</evidence>
<comment type="similarity">
    <text evidence="2">Belongs to the SNF2/RAD54 helicase family.</text>
</comment>
<evidence type="ECO:0000256" key="23">
    <source>
        <dbReference type="SAM" id="MobiDB-lite"/>
    </source>
</evidence>
<evidence type="ECO:0000256" key="21">
    <source>
        <dbReference type="ARBA" id="ARBA00077864"/>
    </source>
</evidence>
<dbReference type="GO" id="GO:0007131">
    <property type="term" value="P:reciprocal meiotic recombination"/>
    <property type="evidence" value="ECO:0007669"/>
    <property type="project" value="EnsemblFungi"/>
</dbReference>
<keyword evidence="8" id="KW-0347">Helicase</keyword>
<dbReference type="STRING" id="1245769.A0A0C7NB89"/>
<protein>
    <recommendedName>
        <fullName evidence="19">DNA repair and recombination protein RDH54</fullName>
        <ecNumber evidence="3">3.6.4.12</ecNumber>
    </recommendedName>
    <alternativeName>
        <fullName evidence="22">RAD homolog 54</fullName>
    </alternativeName>
    <alternativeName>
        <fullName evidence="21">Recombination factor TID1</fullName>
    </alternativeName>
    <alternativeName>
        <fullName evidence="20">Two hybrid interaction with DMC1 protein 1</fullName>
    </alternativeName>
</protein>
<dbReference type="GO" id="GO:0015616">
    <property type="term" value="F:DNA translocase activity"/>
    <property type="evidence" value="ECO:0007669"/>
    <property type="project" value="EnsemblFungi"/>
</dbReference>
<dbReference type="Proteomes" id="UP000054304">
    <property type="component" value="Unassembled WGS sequence"/>
</dbReference>
<evidence type="ECO:0000256" key="2">
    <source>
        <dbReference type="ARBA" id="ARBA00007025"/>
    </source>
</evidence>
<dbReference type="InterPro" id="IPR001650">
    <property type="entry name" value="Helicase_C-like"/>
</dbReference>
<keyword evidence="7" id="KW-0378">Hydrolase</keyword>
<evidence type="ECO:0000256" key="3">
    <source>
        <dbReference type="ARBA" id="ARBA00012551"/>
    </source>
</evidence>
<dbReference type="GO" id="GO:0005634">
    <property type="term" value="C:nucleus"/>
    <property type="evidence" value="ECO:0007669"/>
    <property type="project" value="UniProtKB-SubCell"/>
</dbReference>
<evidence type="ECO:0000256" key="17">
    <source>
        <dbReference type="ARBA" id="ARBA00060154"/>
    </source>
</evidence>
<keyword evidence="10" id="KW-0832">Ubl conjugation</keyword>
<dbReference type="SMART" id="SM00490">
    <property type="entry name" value="HELICc"/>
    <property type="match status" value="1"/>
</dbReference>
<dbReference type="GO" id="GO:0005524">
    <property type="term" value="F:ATP binding"/>
    <property type="evidence" value="ECO:0007669"/>
    <property type="project" value="InterPro"/>
</dbReference>
<evidence type="ECO:0000256" key="7">
    <source>
        <dbReference type="ARBA" id="ARBA00022801"/>
    </source>
</evidence>
<evidence type="ECO:0000256" key="12">
    <source>
        <dbReference type="ARBA" id="ARBA00023172"/>
    </source>
</evidence>
<feature type="domain" description="Helicase C-terminal" evidence="25">
    <location>
        <begin position="617"/>
        <end position="773"/>
    </location>
</feature>
<feature type="domain" description="Helicase ATP-binding" evidence="24">
    <location>
        <begin position="283"/>
        <end position="471"/>
    </location>
</feature>
<comment type="function">
    <text evidence="17">Involved in the recombinational repair of double-strand breaks (DSB) in DNA during mitosis and meiosis. Has DNA dependent ATPase activity. Promotes D-loop (displacement loop) formation with RAD51 recombinase. Modifies the topology of double-stranded DNA during the D-loop reaction to facilitate the invasion of the homologous duplex molecule by the initiating single-stranded DNA substrate. Required for adaptation from G2/M checkpoint arrest induced by a double strand break, by participating in monitoring the extent of single-stranded DNA produced by resection of DNA ends. This role is distinct from its roles in recombination. Promotes colocalization of RAD51 and DMC1 during meiotic recombination. Involved in crossover interference.</text>
</comment>